<dbReference type="PATRIC" id="fig|1354264.4.peg.493"/>
<evidence type="ECO:0000313" key="1">
    <source>
        <dbReference type="EMBL" id="OAT55987.1"/>
    </source>
</evidence>
<gene>
    <name evidence="1" type="ORF">M989_00472</name>
</gene>
<keyword evidence="2" id="KW-1185">Reference proteome</keyword>
<evidence type="ECO:0000313" key="2">
    <source>
        <dbReference type="Proteomes" id="UP000078386"/>
    </source>
</evidence>
<proteinExistence type="predicted"/>
<comment type="caution">
    <text evidence="1">The sequence shown here is derived from an EMBL/GenBank/DDBJ whole genome shotgun (WGS) entry which is preliminary data.</text>
</comment>
<name>A0A1B7K768_9ENTR</name>
<sequence>MPTVESHFTIILTSPQGDGYINESGLPLYYRAFVYKLPK</sequence>
<dbReference type="Proteomes" id="UP000078386">
    <property type="component" value="Unassembled WGS sequence"/>
</dbReference>
<dbReference type="EMBL" id="LXEU01000011">
    <property type="protein sequence ID" value="OAT55987.1"/>
    <property type="molecule type" value="Genomic_DNA"/>
</dbReference>
<reference evidence="1 2" key="1">
    <citation type="submission" date="2016-04" db="EMBL/GenBank/DDBJ databases">
        <title>ATOL: Assembling a taxonomically balanced genome-scale reconstruction of the evolutionary history of the Enterobacteriaceae.</title>
        <authorList>
            <person name="Plunkett G.III."/>
            <person name="Neeno-Eckwall E.C."/>
            <person name="Glasner J.D."/>
            <person name="Perna N.T."/>
        </authorList>
    </citation>
    <scope>NUCLEOTIDE SEQUENCE [LARGE SCALE GENOMIC DNA]</scope>
    <source>
        <strain evidence="1 2">ATCC 51603</strain>
    </source>
</reference>
<protein>
    <submittedName>
        <fullName evidence="1">Uncharacterized protein</fullName>
    </submittedName>
</protein>
<dbReference type="AlphaFoldDB" id="A0A1B7K768"/>
<organism evidence="1 2">
    <name type="scientific">Kluyvera georgiana ATCC 51603</name>
    <dbReference type="NCBI Taxonomy" id="1354264"/>
    <lineage>
        <taxon>Bacteria</taxon>
        <taxon>Pseudomonadati</taxon>
        <taxon>Pseudomonadota</taxon>
        <taxon>Gammaproteobacteria</taxon>
        <taxon>Enterobacterales</taxon>
        <taxon>Enterobacteriaceae</taxon>
        <taxon>Kluyvera</taxon>
    </lineage>
</organism>
<accession>A0A1B7K768</accession>